<name>A0A7S3TQT2_EMIHU</name>
<feature type="compositionally biased region" description="Basic and acidic residues" evidence="1">
    <location>
        <begin position="1"/>
        <end position="11"/>
    </location>
</feature>
<dbReference type="Gene3D" id="2.30.30.140">
    <property type="match status" value="2"/>
</dbReference>
<evidence type="ECO:0000313" key="3">
    <source>
        <dbReference type="EMBL" id="CAE0589861.1"/>
    </source>
</evidence>
<dbReference type="InterPro" id="IPR000313">
    <property type="entry name" value="PWWP_dom"/>
</dbReference>
<feature type="domain" description="PWWP" evidence="2">
    <location>
        <begin position="187"/>
        <end position="231"/>
    </location>
</feature>
<dbReference type="EMBL" id="HBIR01053542">
    <property type="protein sequence ID" value="CAE0589861.1"/>
    <property type="molecule type" value="Transcribed_RNA"/>
</dbReference>
<dbReference type="Pfam" id="PF00855">
    <property type="entry name" value="PWWP"/>
    <property type="match status" value="1"/>
</dbReference>
<evidence type="ECO:0000259" key="2">
    <source>
        <dbReference type="PROSITE" id="PS50812"/>
    </source>
</evidence>
<dbReference type="Gene3D" id="3.40.50.150">
    <property type="entry name" value="Vaccinia Virus protein VP39"/>
    <property type="match status" value="1"/>
</dbReference>
<proteinExistence type="predicted"/>
<sequence length="786" mass="87057">MTDGSRSERVLRSGAAPETAAGAHAGAEFTPGTRVEVKQVERGLAGSKYTGRVVQGPGGGSTRHLHVEYDELHIVADDRKLLCEKVLRSQVSLPPPRPPVNWAAQLRWGDRCEVWHQGGWWEVRFAGSRNIGDSGVFSCCVTFHRHHGEQAWTTANRLRPSANSIAPPLAPTPRPAPATFRLRIRREGALVWATLQGYPPWPAIVTPPRSGVVDRGASWVRFLGWEGNDRAQCRVQGWTERQPVDPLPRHWSKKLARCYLVAVEAAAEHLQAGGESLVVVPQNLPSRVLGLPPLAALPRRLFPSAYSAEGLRRRLRGHSAPAHELTPEAKAMLRDEVVVDPDGPLRVVSLARRKAYVHPPALLGRKDLFWAGGRRRPRFFAVEELASLAGYEDSDPCVRHLHRLGLAAAHRYFGNGIFVPLLARLIAQIAPGIRWRTVETPGAVAARWQCKPAMSVCQLQVGRRVQALWASAWFEARVLATGRCEDEDEDKGKPCCLIHYLGWPKVWDEWIVLPSQRLRRQTDAVPAAGPLRAGSLFSGLDPTLPALLRAGLNATQVLACETDPKLRDLLRTARRVPADGIYEDVLAFEDEAVLRDAPKVDVLVFGCPCRWRLQWATAGVKRKGPPTHHEVVQSRYSWINRLRSEDKLDEVRRLWTAALRYVAAKRPTVVVIEQVPSMADFASHFREVCEEIEAVPGYLVDGPTEYTVNQHGGAEDGGGPRTRLFWRMVRSDAWVGLNLLAEDGSTRMAWLPSPRGSPAVGEAGPGPWAPPRGKKRRHRQCASGGI</sequence>
<dbReference type="SUPFAM" id="SSF54160">
    <property type="entry name" value="Chromo domain-like"/>
    <property type="match status" value="1"/>
</dbReference>
<evidence type="ECO:0000256" key="1">
    <source>
        <dbReference type="SAM" id="MobiDB-lite"/>
    </source>
</evidence>
<feature type="region of interest" description="Disordered" evidence="1">
    <location>
        <begin position="1"/>
        <end position="28"/>
    </location>
</feature>
<dbReference type="SUPFAM" id="SSF53335">
    <property type="entry name" value="S-adenosyl-L-methionine-dependent methyltransferases"/>
    <property type="match status" value="1"/>
</dbReference>
<dbReference type="InterPro" id="IPR016197">
    <property type="entry name" value="Chromo-like_dom_sf"/>
</dbReference>
<dbReference type="SUPFAM" id="SSF63748">
    <property type="entry name" value="Tudor/PWWP/MBT"/>
    <property type="match status" value="1"/>
</dbReference>
<feature type="region of interest" description="Disordered" evidence="1">
    <location>
        <begin position="752"/>
        <end position="786"/>
    </location>
</feature>
<dbReference type="PANTHER" id="PTHR31917">
    <property type="entry name" value="AGENET DOMAIN-CONTAINING PROTEIN-RELATED"/>
    <property type="match status" value="1"/>
</dbReference>
<accession>A0A7S3TQT2</accession>
<gene>
    <name evidence="3" type="ORF">EHUX00137_LOCUS41725</name>
</gene>
<protein>
    <recommendedName>
        <fullName evidence="2">PWWP domain-containing protein</fullName>
    </recommendedName>
</protein>
<dbReference type="InterPro" id="IPR029063">
    <property type="entry name" value="SAM-dependent_MTases_sf"/>
</dbReference>
<reference evidence="3" key="1">
    <citation type="submission" date="2021-01" db="EMBL/GenBank/DDBJ databases">
        <authorList>
            <person name="Corre E."/>
            <person name="Pelletier E."/>
            <person name="Niang G."/>
            <person name="Scheremetjew M."/>
            <person name="Finn R."/>
            <person name="Kale V."/>
            <person name="Holt S."/>
            <person name="Cochrane G."/>
            <person name="Meng A."/>
            <person name="Brown T."/>
            <person name="Cohen L."/>
        </authorList>
    </citation>
    <scope>NUCLEOTIDE SEQUENCE</scope>
    <source>
        <strain evidence="3">379</strain>
    </source>
</reference>
<dbReference type="AlphaFoldDB" id="A0A7S3TQT2"/>
<dbReference type="PANTHER" id="PTHR31917:SF147">
    <property type="entry name" value="AGENET DOMAIN-CONTAINING PROTEIN"/>
    <property type="match status" value="1"/>
</dbReference>
<dbReference type="PROSITE" id="PS50812">
    <property type="entry name" value="PWWP"/>
    <property type="match status" value="1"/>
</dbReference>
<feature type="compositionally biased region" description="Low complexity" evidence="1">
    <location>
        <begin position="14"/>
        <end position="27"/>
    </location>
</feature>
<organism evidence="3">
    <name type="scientific">Emiliania huxleyi</name>
    <name type="common">Coccolithophore</name>
    <name type="synonym">Pontosphaera huxleyi</name>
    <dbReference type="NCBI Taxonomy" id="2903"/>
    <lineage>
        <taxon>Eukaryota</taxon>
        <taxon>Haptista</taxon>
        <taxon>Haptophyta</taxon>
        <taxon>Prymnesiophyceae</taxon>
        <taxon>Isochrysidales</taxon>
        <taxon>Noelaerhabdaceae</taxon>
        <taxon>Emiliania</taxon>
    </lineage>
</organism>